<dbReference type="PIRSF" id="PIRSF016495">
    <property type="entry name" value="UCP016495"/>
    <property type="match status" value="1"/>
</dbReference>
<accession>A0A650CH59</accession>
<dbReference type="EMBL" id="JACHFY010000001">
    <property type="protein sequence ID" value="MBB5252415.1"/>
    <property type="molecule type" value="Genomic_DNA"/>
</dbReference>
<evidence type="ECO:0000313" key="4">
    <source>
        <dbReference type="EMBL" id="MBB5252415.1"/>
    </source>
</evidence>
<evidence type="ECO:0000259" key="2">
    <source>
        <dbReference type="Pfam" id="PF07431"/>
    </source>
</evidence>
<proteinExistence type="predicted"/>
<keyword evidence="6" id="KW-1185">Reference proteome</keyword>
<dbReference type="AlphaFoldDB" id="A0A650CH59"/>
<keyword evidence="1" id="KW-0472">Membrane</keyword>
<name>A0A650CH59_SULOH</name>
<protein>
    <submittedName>
        <fullName evidence="5">DUF1512 domain-containing protein</fullName>
    </submittedName>
</protein>
<keyword evidence="1" id="KW-1133">Transmembrane helix</keyword>
<feature type="domain" description="DUF1512" evidence="2">
    <location>
        <begin position="23"/>
        <end position="201"/>
    </location>
</feature>
<evidence type="ECO:0000313" key="6">
    <source>
        <dbReference type="Proteomes" id="UP000427373"/>
    </source>
</evidence>
<feature type="transmembrane region" description="Helical" evidence="1">
    <location>
        <begin position="20"/>
        <end position="39"/>
    </location>
</feature>
<dbReference type="KEGG" id="soh:D1869_07980"/>
<dbReference type="EMBL" id="CP045484">
    <property type="protein sequence ID" value="QGR17130.1"/>
    <property type="molecule type" value="Genomic_DNA"/>
</dbReference>
<evidence type="ECO:0000256" key="1">
    <source>
        <dbReference type="SAM" id="Phobius"/>
    </source>
</evidence>
<dbReference type="RefSeq" id="WP_156014634.1">
    <property type="nucleotide sequence ID" value="NZ_CP045484.1"/>
</dbReference>
<dbReference type="OrthoDB" id="15121at2157"/>
<evidence type="ECO:0000259" key="3">
    <source>
        <dbReference type="Pfam" id="PF23542"/>
    </source>
</evidence>
<feature type="domain" description="DUF1512" evidence="3">
    <location>
        <begin position="205"/>
        <end position="379"/>
    </location>
</feature>
<dbReference type="Pfam" id="PF23542">
    <property type="entry name" value="DUF1512_C"/>
    <property type="match status" value="1"/>
</dbReference>
<dbReference type="GeneID" id="42801177"/>
<reference evidence="4 7" key="2">
    <citation type="submission" date="2020-08" db="EMBL/GenBank/DDBJ databases">
        <title>Genomic Encyclopedia of Type Strains, Phase IV (KMG-IV): sequencing the most valuable type-strain genomes for metagenomic binning, comparative biology and taxonomic classification.</title>
        <authorList>
            <person name="Goeker M."/>
        </authorList>
    </citation>
    <scope>NUCLEOTIDE SEQUENCE [LARGE SCALE GENOMIC DNA]</scope>
    <source>
        <strain evidence="4 7">DSM 12421</strain>
    </source>
</reference>
<gene>
    <name evidence="5" type="ORF">D1869_07980</name>
    <name evidence="4" type="ORF">HNQ62_000133</name>
</gene>
<evidence type="ECO:0000313" key="5">
    <source>
        <dbReference type="EMBL" id="QGR17130.1"/>
    </source>
</evidence>
<dbReference type="Pfam" id="PF07431">
    <property type="entry name" value="DUF1512"/>
    <property type="match status" value="1"/>
</dbReference>
<organism evidence="5 6">
    <name type="scientific">Sulfurisphaera ohwakuensis</name>
    <dbReference type="NCBI Taxonomy" id="69656"/>
    <lineage>
        <taxon>Archaea</taxon>
        <taxon>Thermoproteota</taxon>
        <taxon>Thermoprotei</taxon>
        <taxon>Sulfolobales</taxon>
        <taxon>Sulfolobaceae</taxon>
        <taxon>Sulfurisphaera</taxon>
    </lineage>
</organism>
<reference evidence="5 6" key="1">
    <citation type="submission" date="2019-10" db="EMBL/GenBank/DDBJ databases">
        <title>Genome Sequences from Six Type Strain Members of the Archaeal Family Sulfolobaceae: Acidianus ambivalens, Acidianus infernus, Metallosphaera prunae, Stygiolobus azoricus, Sulfolobus metallicus, and Sulfurisphaera ohwakuensis.</title>
        <authorList>
            <person name="Counts J.A."/>
            <person name="Kelly R.M."/>
        </authorList>
    </citation>
    <scope>NUCLEOTIDE SEQUENCE [LARGE SCALE GENOMIC DNA]</scope>
    <source>
        <strain evidence="5 6">TA-1</strain>
    </source>
</reference>
<dbReference type="InterPro" id="IPR009995">
    <property type="entry name" value="DUF1512"/>
</dbReference>
<dbReference type="InterPro" id="IPR056460">
    <property type="entry name" value="DUF1512_N"/>
</dbReference>
<dbReference type="Proteomes" id="UP000582213">
    <property type="component" value="Unassembled WGS sequence"/>
</dbReference>
<keyword evidence="1" id="KW-0812">Transmembrane</keyword>
<evidence type="ECO:0000313" key="7">
    <source>
        <dbReference type="Proteomes" id="UP000582213"/>
    </source>
</evidence>
<dbReference type="Proteomes" id="UP000427373">
    <property type="component" value="Chromosome"/>
</dbReference>
<dbReference type="InterPro" id="IPR056461">
    <property type="entry name" value="DUF1512_C"/>
</dbReference>
<sequence>MRSMLDLLAYAQSSSSQINATYTIIGYFVFFLIIILLSLPGFQQKMYIYFVARDIENGLLKLENFSKNAKKKTVELLKKNGAVNADELTEKFAEWFTIDPVNVEPTDIISRMRLLIRTSEDKIKQLIMLSLPNLDPVTRSKIEVSAEIVNALNMIYKVIRHYLILGKKLQSYFILVQLQSIVPMLVKMAEAYEKAQDVFLKGIPVGDSLGPLVASRFLVNISEKWSPSREMIAGETEFEGRRLIVLKAEGPMATVGTPGEAVENVVNKLGGKVSRIITVDAAAKLEGEQTGSIAEGTGVAMGDPGPEKIAIERVAVKYNIPIDALIVKMSMEEAITEMPKEVYEAADKVVEMVKQLIKQRTQPGDTVILVGVGNTVGVAQ</sequence>